<dbReference type="AlphaFoldDB" id="A0A927UCB2"/>
<name>A0A927UCB2_9FIRM</name>
<feature type="coiled-coil region" evidence="1">
    <location>
        <begin position="32"/>
        <end position="80"/>
    </location>
</feature>
<reference evidence="2" key="1">
    <citation type="submission" date="2019-04" db="EMBL/GenBank/DDBJ databases">
        <title>Evolution of Biomass-Degrading Anaerobic Consortia Revealed by Metagenomics.</title>
        <authorList>
            <person name="Peng X."/>
        </authorList>
    </citation>
    <scope>NUCLEOTIDE SEQUENCE</scope>
    <source>
        <strain evidence="2">SIG311</strain>
    </source>
</reference>
<evidence type="ECO:0000313" key="3">
    <source>
        <dbReference type="Proteomes" id="UP000766246"/>
    </source>
</evidence>
<sequence length="139" mass="15982">MDISKYKKPIHYVCPKCGADMTFNGYELVKRKQSLAKEAEVIKTKMRNHENEFGKKDAYYGKLVKELKDTTNRLIEAKNEVSMASDIANREVFEVFKQLVKAEVGAEKFAKLIIEAEETVSYSDKDLAKQKFTNYQDIG</sequence>
<organism evidence="2 3">
    <name type="scientific">Pseudobutyrivibrio ruminis</name>
    <dbReference type="NCBI Taxonomy" id="46206"/>
    <lineage>
        <taxon>Bacteria</taxon>
        <taxon>Bacillati</taxon>
        <taxon>Bacillota</taxon>
        <taxon>Clostridia</taxon>
        <taxon>Lachnospirales</taxon>
        <taxon>Lachnospiraceae</taxon>
        <taxon>Pseudobutyrivibrio</taxon>
    </lineage>
</organism>
<keyword evidence="1" id="KW-0175">Coiled coil</keyword>
<accession>A0A927UCB2</accession>
<proteinExistence type="predicted"/>
<dbReference type="Proteomes" id="UP000766246">
    <property type="component" value="Unassembled WGS sequence"/>
</dbReference>
<evidence type="ECO:0000256" key="1">
    <source>
        <dbReference type="SAM" id="Coils"/>
    </source>
</evidence>
<evidence type="ECO:0000313" key="2">
    <source>
        <dbReference type="EMBL" id="MBE5919699.1"/>
    </source>
</evidence>
<comment type="caution">
    <text evidence="2">The sequence shown here is derived from an EMBL/GenBank/DDBJ whole genome shotgun (WGS) entry which is preliminary data.</text>
</comment>
<protein>
    <submittedName>
        <fullName evidence="2">Uncharacterized protein</fullName>
    </submittedName>
</protein>
<dbReference type="EMBL" id="SVER01000017">
    <property type="protein sequence ID" value="MBE5919699.1"/>
    <property type="molecule type" value="Genomic_DNA"/>
</dbReference>
<gene>
    <name evidence="2" type="ORF">E7272_07615</name>
</gene>